<protein>
    <submittedName>
        <fullName evidence="1">Uncharacterized protein</fullName>
    </submittedName>
</protein>
<name>A0ABD0M217_9CAEN</name>
<sequence length="97" mass="11150">MLTTRSKDVFLYFKGRKPEKLPTFPFLTELRRLTAGLHPLPFKTMAAPALAFQTPRQENSLKCRQVRDKIDSVLMEWGGMTSSCVLHPTRETLLPEM</sequence>
<reference evidence="1 2" key="1">
    <citation type="journal article" date="2023" name="Sci. Data">
        <title>Genome assembly of the Korean intertidal mud-creeper Batillaria attramentaria.</title>
        <authorList>
            <person name="Patra A.K."/>
            <person name="Ho P.T."/>
            <person name="Jun S."/>
            <person name="Lee S.J."/>
            <person name="Kim Y."/>
            <person name="Won Y.J."/>
        </authorList>
    </citation>
    <scope>NUCLEOTIDE SEQUENCE [LARGE SCALE GENOMIC DNA]</scope>
    <source>
        <strain evidence="1">Wonlab-2016</strain>
    </source>
</reference>
<dbReference type="AlphaFoldDB" id="A0ABD0M217"/>
<dbReference type="Proteomes" id="UP001519460">
    <property type="component" value="Unassembled WGS sequence"/>
</dbReference>
<evidence type="ECO:0000313" key="1">
    <source>
        <dbReference type="EMBL" id="KAK7505657.1"/>
    </source>
</evidence>
<dbReference type="EMBL" id="JACVVK020000009">
    <property type="protein sequence ID" value="KAK7505657.1"/>
    <property type="molecule type" value="Genomic_DNA"/>
</dbReference>
<accession>A0ABD0M217</accession>
<organism evidence="1 2">
    <name type="scientific">Batillaria attramentaria</name>
    <dbReference type="NCBI Taxonomy" id="370345"/>
    <lineage>
        <taxon>Eukaryota</taxon>
        <taxon>Metazoa</taxon>
        <taxon>Spiralia</taxon>
        <taxon>Lophotrochozoa</taxon>
        <taxon>Mollusca</taxon>
        <taxon>Gastropoda</taxon>
        <taxon>Caenogastropoda</taxon>
        <taxon>Sorbeoconcha</taxon>
        <taxon>Cerithioidea</taxon>
        <taxon>Batillariidae</taxon>
        <taxon>Batillaria</taxon>
    </lineage>
</organism>
<comment type="caution">
    <text evidence="1">The sequence shown here is derived from an EMBL/GenBank/DDBJ whole genome shotgun (WGS) entry which is preliminary data.</text>
</comment>
<gene>
    <name evidence="1" type="ORF">BaRGS_00002928</name>
</gene>
<proteinExistence type="predicted"/>
<evidence type="ECO:0000313" key="2">
    <source>
        <dbReference type="Proteomes" id="UP001519460"/>
    </source>
</evidence>
<keyword evidence="2" id="KW-1185">Reference proteome</keyword>